<organism evidence="1">
    <name type="scientific">Arion vulgaris</name>
    <dbReference type="NCBI Taxonomy" id="1028688"/>
    <lineage>
        <taxon>Eukaryota</taxon>
        <taxon>Metazoa</taxon>
        <taxon>Spiralia</taxon>
        <taxon>Lophotrochozoa</taxon>
        <taxon>Mollusca</taxon>
        <taxon>Gastropoda</taxon>
        <taxon>Heterobranchia</taxon>
        <taxon>Euthyneura</taxon>
        <taxon>Panpulmonata</taxon>
        <taxon>Eupulmonata</taxon>
        <taxon>Stylommatophora</taxon>
        <taxon>Helicina</taxon>
        <taxon>Arionoidea</taxon>
        <taxon>Arionidae</taxon>
        <taxon>Arion</taxon>
    </lineage>
</organism>
<reference evidence="1" key="1">
    <citation type="submission" date="2014-12" db="EMBL/GenBank/DDBJ databases">
        <title>Insight into the proteome of Arion vulgaris.</title>
        <authorList>
            <person name="Aradska J."/>
            <person name="Bulat T."/>
            <person name="Smidak R."/>
            <person name="Sarate P."/>
            <person name="Gangsoo J."/>
            <person name="Sialana F."/>
            <person name="Bilban M."/>
            <person name="Lubec G."/>
        </authorList>
    </citation>
    <scope>NUCLEOTIDE SEQUENCE</scope>
    <source>
        <tissue evidence="1">Skin</tissue>
    </source>
</reference>
<evidence type="ECO:0000313" key="1">
    <source>
        <dbReference type="EMBL" id="CEK92223.1"/>
    </source>
</evidence>
<dbReference type="InterPro" id="IPR036236">
    <property type="entry name" value="Znf_C2H2_sf"/>
</dbReference>
<evidence type="ECO:0008006" key="2">
    <source>
        <dbReference type="Google" id="ProtNLM"/>
    </source>
</evidence>
<accession>A0A0B7BGX6</accession>
<dbReference type="AlphaFoldDB" id="A0A0B7BGX6"/>
<protein>
    <recommendedName>
        <fullName evidence="2">C2H2-type domain-containing protein</fullName>
    </recommendedName>
</protein>
<name>A0A0B7BGX6_9EUPU</name>
<feature type="non-terminal residue" evidence="1">
    <location>
        <position position="1"/>
    </location>
</feature>
<gene>
    <name evidence="1" type="primary">ORF187171</name>
</gene>
<feature type="non-terminal residue" evidence="1">
    <location>
        <position position="83"/>
    </location>
</feature>
<proteinExistence type="predicted"/>
<dbReference type="Gene3D" id="3.30.160.60">
    <property type="entry name" value="Classic Zinc Finger"/>
    <property type="match status" value="1"/>
</dbReference>
<sequence length="83" mass="9213">SLSVNNGDCNSLSENEFCVYDISEHSMSSTSSEKHNKCDLVDIRLTKSCDLINHERTLTEKQSDKCHDCGINCSCSSNLTVHT</sequence>
<dbReference type="SUPFAM" id="SSF57667">
    <property type="entry name" value="beta-beta-alpha zinc fingers"/>
    <property type="match status" value="1"/>
</dbReference>
<dbReference type="EMBL" id="HACG01045358">
    <property type="protein sequence ID" value="CEK92223.1"/>
    <property type="molecule type" value="Transcribed_RNA"/>
</dbReference>